<gene>
    <name evidence="1" type="ORF">Faunusvirus6_8</name>
</gene>
<accession>A0A3G4ZWK7</accession>
<proteinExistence type="predicted"/>
<evidence type="ECO:0000313" key="1">
    <source>
        <dbReference type="EMBL" id="AYV79230.1"/>
    </source>
</evidence>
<sequence length="266" mass="29048">MTSAFSDATTFAEFPRSARLINDIRGRISLSNSADKFEVGSYAITGEYIPSTTEKENIVSVKQGVTTETTKMMIKAGEKIYNRDSFVELWEDTTVDIPTNMTFSNGDIECRINDEISTTNVMTEEEQCSCMISIPEFGTRKSVSFDTTSMISIDDNETEAAITPADTTSEVVDIKAVDIKAVDIKAIDTTKPATSIKSADVLVSVKKGTVINYNGAPIATALDNKFTIAPNTQIKLFAKTRVVIVNKTTNDGIKMTLDVDTPFNIV</sequence>
<dbReference type="EMBL" id="MK072137">
    <property type="protein sequence ID" value="AYV79230.1"/>
    <property type="molecule type" value="Genomic_DNA"/>
</dbReference>
<organism evidence="1">
    <name type="scientific">Faunusvirus sp</name>
    <dbReference type="NCBI Taxonomy" id="2487766"/>
    <lineage>
        <taxon>Viruses</taxon>
        <taxon>Varidnaviria</taxon>
        <taxon>Bamfordvirae</taxon>
        <taxon>Nucleocytoviricota</taxon>
        <taxon>Megaviricetes</taxon>
        <taxon>Imitervirales</taxon>
        <taxon>Mimiviridae</taxon>
    </lineage>
</organism>
<protein>
    <submittedName>
        <fullName evidence="1">Uncharacterized protein</fullName>
    </submittedName>
</protein>
<reference evidence="1" key="1">
    <citation type="submission" date="2018-10" db="EMBL/GenBank/DDBJ databases">
        <title>Hidden diversity of soil giant viruses.</title>
        <authorList>
            <person name="Schulz F."/>
            <person name="Alteio L."/>
            <person name="Goudeau D."/>
            <person name="Ryan E.M."/>
            <person name="Malmstrom R.R."/>
            <person name="Blanchard J."/>
            <person name="Woyke T."/>
        </authorList>
    </citation>
    <scope>NUCLEOTIDE SEQUENCE</scope>
    <source>
        <strain evidence="1">FNV1</strain>
    </source>
</reference>
<name>A0A3G4ZWK7_9VIRU</name>